<comment type="caution">
    <text evidence="1">The sequence shown here is derived from an EMBL/GenBank/DDBJ whole genome shotgun (WGS) entry which is preliminary data.</text>
</comment>
<reference evidence="1 2" key="1">
    <citation type="journal article" date="2018" name="Biotechnol. Adv.">
        <title>Improved genomic resources and new bioinformatic workflow for the carcinogenic parasite Clonorchis sinensis: Biotechnological implications.</title>
        <authorList>
            <person name="Wang D."/>
            <person name="Korhonen P.K."/>
            <person name="Gasser R.B."/>
            <person name="Young N.D."/>
        </authorList>
    </citation>
    <scope>NUCLEOTIDE SEQUENCE [LARGE SCALE GENOMIC DNA]</scope>
    <source>
        <strain evidence="1">Cs-k2</strain>
    </source>
</reference>
<keyword evidence="2" id="KW-1185">Reference proteome</keyword>
<dbReference type="OrthoDB" id="10428819at2759"/>
<protein>
    <submittedName>
        <fullName evidence="1">Uncharacterized protein</fullName>
    </submittedName>
</protein>
<name>A0A3R7D8E4_CLOSI</name>
<dbReference type="EMBL" id="NIRI02000042">
    <property type="protein sequence ID" value="KAG5447675.1"/>
    <property type="molecule type" value="Genomic_DNA"/>
</dbReference>
<dbReference type="InParanoid" id="A0A3R7D8E4"/>
<dbReference type="Proteomes" id="UP000286415">
    <property type="component" value="Unassembled WGS sequence"/>
</dbReference>
<evidence type="ECO:0000313" key="1">
    <source>
        <dbReference type="EMBL" id="KAG5447675.1"/>
    </source>
</evidence>
<evidence type="ECO:0000313" key="2">
    <source>
        <dbReference type="Proteomes" id="UP000286415"/>
    </source>
</evidence>
<gene>
    <name evidence="1" type="ORF">CSKR_112131</name>
</gene>
<accession>A0A3R7D8E4</accession>
<reference evidence="1 2" key="2">
    <citation type="journal article" date="2021" name="Genomics">
        <title>High-quality reference genome for Clonorchis sinensis.</title>
        <authorList>
            <person name="Young N.D."/>
            <person name="Stroehlein A.J."/>
            <person name="Kinkar L."/>
            <person name="Wang T."/>
            <person name="Sohn W.M."/>
            <person name="Chang B.C.H."/>
            <person name="Kaur P."/>
            <person name="Weisz D."/>
            <person name="Dudchenko O."/>
            <person name="Aiden E.L."/>
            <person name="Korhonen P.K."/>
            <person name="Gasser R.B."/>
        </authorList>
    </citation>
    <scope>NUCLEOTIDE SEQUENCE [LARGE SCALE GENOMIC DNA]</scope>
    <source>
        <strain evidence="1">Cs-k2</strain>
    </source>
</reference>
<proteinExistence type="predicted"/>
<dbReference type="AlphaFoldDB" id="A0A3R7D8E4"/>
<organism evidence="1 2">
    <name type="scientific">Clonorchis sinensis</name>
    <name type="common">Chinese liver fluke</name>
    <dbReference type="NCBI Taxonomy" id="79923"/>
    <lineage>
        <taxon>Eukaryota</taxon>
        <taxon>Metazoa</taxon>
        <taxon>Spiralia</taxon>
        <taxon>Lophotrochozoa</taxon>
        <taxon>Platyhelminthes</taxon>
        <taxon>Trematoda</taxon>
        <taxon>Digenea</taxon>
        <taxon>Opisthorchiida</taxon>
        <taxon>Opisthorchiata</taxon>
        <taxon>Opisthorchiidae</taxon>
        <taxon>Clonorchis</taxon>
    </lineage>
</organism>
<sequence length="297" mass="34553">MSRFLQKLYCIGENSGSATTQEERKRSWAVKVFSNPMSKKCIFVLTSRLFQFCDSVSRHRRELHEVIHRLDIEWADKTFSGTYEEAVDMYQLIYHSCCSLESIQASVLVGEMLQLLLIINFVQELRQKFLEFWKTYEHLALESRKIIPLQTLMENRLTRAKPLCSLSWENHTIDGHTDLVLGHRLGHMLWRAHIADYEVEKLAIKKNRFNLFGFRKHLLPSQEISDSPPGNQVLCVPELCIRLDGPNKVTSELVQRFRSELFESWSSAIEKVAPLLLNFISSIFTQWISLNVSLSAF</sequence>